<accession>A0A2A6C4E7</accession>
<protein>
    <submittedName>
        <fullName evidence="1">Uncharacterized protein</fullName>
    </submittedName>
</protein>
<dbReference type="EnsemblMetazoa" id="PPA40322.1">
    <property type="protein sequence ID" value="PPA40322.1"/>
    <property type="gene ID" value="WBGene00278691"/>
</dbReference>
<accession>A0A8R1Z3X8</accession>
<proteinExistence type="predicted"/>
<dbReference type="Proteomes" id="UP000005239">
    <property type="component" value="Unassembled WGS sequence"/>
</dbReference>
<gene>
    <name evidence="1" type="primary">WBGene00278691</name>
</gene>
<keyword evidence="2" id="KW-1185">Reference proteome</keyword>
<name>A0A2A6C4E7_PRIPA</name>
<reference evidence="1" key="2">
    <citation type="submission" date="2022-06" db="UniProtKB">
        <authorList>
            <consortium name="EnsemblMetazoa"/>
        </authorList>
    </citation>
    <scope>IDENTIFICATION</scope>
    <source>
        <strain evidence="1">PS312</strain>
    </source>
</reference>
<sequence>ENLVDGEKSTVFIEVILYFVYFISLLNCIFYITIFIIVKRTRKMVNNVVNNSAPEDTALKQSLFLFTTNT</sequence>
<reference evidence="2" key="1">
    <citation type="journal article" date="2008" name="Nat. Genet.">
        <title>The Pristionchus pacificus genome provides a unique perspective on nematode lifestyle and parasitism.</title>
        <authorList>
            <person name="Dieterich C."/>
            <person name="Clifton S.W."/>
            <person name="Schuster L.N."/>
            <person name="Chinwalla A."/>
            <person name="Delehaunty K."/>
            <person name="Dinkelacker I."/>
            <person name="Fulton L."/>
            <person name="Fulton R."/>
            <person name="Godfrey J."/>
            <person name="Minx P."/>
            <person name="Mitreva M."/>
            <person name="Roeseler W."/>
            <person name="Tian H."/>
            <person name="Witte H."/>
            <person name="Yang S.P."/>
            <person name="Wilson R.K."/>
            <person name="Sommer R.J."/>
        </authorList>
    </citation>
    <scope>NUCLEOTIDE SEQUENCE [LARGE SCALE GENOMIC DNA]</scope>
    <source>
        <strain evidence="2">PS312</strain>
    </source>
</reference>
<evidence type="ECO:0000313" key="2">
    <source>
        <dbReference type="Proteomes" id="UP000005239"/>
    </source>
</evidence>
<organism evidence="1 2">
    <name type="scientific">Pristionchus pacificus</name>
    <name type="common">Parasitic nematode worm</name>
    <dbReference type="NCBI Taxonomy" id="54126"/>
    <lineage>
        <taxon>Eukaryota</taxon>
        <taxon>Metazoa</taxon>
        <taxon>Ecdysozoa</taxon>
        <taxon>Nematoda</taxon>
        <taxon>Chromadorea</taxon>
        <taxon>Rhabditida</taxon>
        <taxon>Rhabditina</taxon>
        <taxon>Diplogasteromorpha</taxon>
        <taxon>Diplogasteroidea</taxon>
        <taxon>Neodiplogasteridae</taxon>
        <taxon>Pristionchus</taxon>
    </lineage>
</organism>
<evidence type="ECO:0000313" key="1">
    <source>
        <dbReference type="EnsemblMetazoa" id="PPA40322.1"/>
    </source>
</evidence>
<dbReference type="AlphaFoldDB" id="A0A2A6C4E7"/>